<dbReference type="EMBL" id="ADGP01000005">
    <property type="protein sequence ID" value="EFD94750.1"/>
    <property type="molecule type" value="Genomic_DNA"/>
</dbReference>
<accession>D3LSW6</accession>
<dbReference type="InterPro" id="IPR002933">
    <property type="entry name" value="Peptidase_M20"/>
</dbReference>
<evidence type="ECO:0000313" key="2">
    <source>
        <dbReference type="EMBL" id="EGL39364.1"/>
    </source>
</evidence>
<dbReference type="Proteomes" id="UP000004018">
    <property type="component" value="Unassembled WGS sequence"/>
</dbReference>
<protein>
    <submittedName>
        <fullName evidence="1">Amidohydrolase</fullName>
    </submittedName>
</protein>
<dbReference type="Proteomes" id="UP000003242">
    <property type="component" value="Unassembled WGS sequence"/>
</dbReference>
<proteinExistence type="predicted"/>
<dbReference type="AlphaFoldDB" id="D3LSW6"/>
<sequence length="396" mass="43777">MNPPNSIPFSISEAVRQMLPYIMEMREYFHAHPEPGGREFDTCKTVFQELSLMGVQEVKIIAGTGVTGLIHGALPGPLLLLRAAIDAQRIKETHPCAYASLTEGLMHAAGHDGETAVLLGIAKILCKHRQTVQGTVRLVFEPAVSATGKAAEMIDAGILHAPRPDMALTCHWNGNLPLETVAFRAGHISPCGDEITLTVKREPTALAPSLNPLWVGTRLVCKIYDTLAAHRQLPADTLIFNQVDGGTSPAILPESVTWKGILRTPSPTVRQHILQRMETLCRDGEQSPLLSVRLLNRPLAPPLENTPLLCKLAHKIWHTHAPHLRVSAAMDSRRLDDFSYIAARIPAFTFDAGIYTRTPMPIDSRLFIWDSDILKSLCLTQLTLVLHLPRYFHDRK</sequence>
<evidence type="ECO:0000313" key="4">
    <source>
        <dbReference type="Proteomes" id="UP000004018"/>
    </source>
</evidence>
<dbReference type="STRING" id="699218.HMPREF0889_1489"/>
<dbReference type="PANTHER" id="PTHR11014:SF63">
    <property type="entry name" value="METALLOPEPTIDASE, PUTATIVE (AFU_ORTHOLOGUE AFUA_6G09600)-RELATED"/>
    <property type="match status" value="1"/>
</dbReference>
<dbReference type="Pfam" id="PF01546">
    <property type="entry name" value="Peptidase_M20"/>
    <property type="match status" value="1"/>
</dbReference>
<dbReference type="InterPro" id="IPR017439">
    <property type="entry name" value="Amidohydrolase"/>
</dbReference>
<reference evidence="3" key="1">
    <citation type="submission" date="2009-12" db="EMBL/GenBank/DDBJ databases">
        <title>Sequence of Clostridiales genomosp. BVAB3 str. UPII9-5.</title>
        <authorList>
            <person name="Madupu R."/>
            <person name="Durkin A.S."/>
            <person name="Torralba M."/>
            <person name="Methe B."/>
            <person name="Sutton G.G."/>
            <person name="Strausberg R.L."/>
            <person name="Nelson K.E."/>
        </authorList>
    </citation>
    <scope>NUCLEOTIDE SEQUENCE [LARGE SCALE GENOMIC DNA]</scope>
    <source>
        <strain evidence="3">28L</strain>
    </source>
</reference>
<dbReference type="OrthoDB" id="1633187at2"/>
<reference evidence="1" key="2">
    <citation type="submission" date="2009-12" db="EMBL/GenBank/DDBJ databases">
        <authorList>
            <person name="Madupu R."/>
            <person name="Durkin A.S."/>
            <person name="Torralba M."/>
            <person name="Methe B."/>
            <person name="Sutton G.G."/>
            <person name="Strausberg R.L."/>
            <person name="Nelson K.E."/>
        </authorList>
    </citation>
    <scope>NUCLEOTIDE SEQUENCE</scope>
    <source>
        <strain evidence="1">28L</strain>
    </source>
</reference>
<dbReference type="RefSeq" id="WP_007391530.1">
    <property type="nucleotide sequence ID" value="NZ_ADGP01000005.1"/>
</dbReference>
<evidence type="ECO:0000313" key="3">
    <source>
        <dbReference type="Proteomes" id="UP000003242"/>
    </source>
</evidence>
<dbReference type="SUPFAM" id="SSF53187">
    <property type="entry name" value="Zn-dependent exopeptidases"/>
    <property type="match status" value="1"/>
</dbReference>
<keyword evidence="4" id="KW-1185">Reference proteome</keyword>
<comment type="caution">
    <text evidence="1">The sequence shown here is derived from an EMBL/GenBank/DDBJ whole genome shotgun (WGS) entry which is preliminary data.</text>
</comment>
<dbReference type="Gene3D" id="3.30.70.360">
    <property type="match status" value="1"/>
</dbReference>
<dbReference type="eggNOG" id="COG1473">
    <property type="taxonomic scope" value="Bacteria"/>
</dbReference>
<dbReference type="NCBIfam" id="TIGR01891">
    <property type="entry name" value="amidohydrolases"/>
    <property type="match status" value="1"/>
</dbReference>
<dbReference type="PANTHER" id="PTHR11014">
    <property type="entry name" value="PEPTIDASE M20 FAMILY MEMBER"/>
    <property type="match status" value="1"/>
</dbReference>
<dbReference type="GO" id="GO:0016787">
    <property type="term" value="F:hydrolase activity"/>
    <property type="evidence" value="ECO:0007669"/>
    <property type="project" value="InterPro"/>
</dbReference>
<organism evidence="1 3">
    <name type="scientific">Megasphaera lornae</name>
    <dbReference type="NCBI Taxonomy" id="1000568"/>
    <lineage>
        <taxon>Bacteria</taxon>
        <taxon>Bacillati</taxon>
        <taxon>Bacillota</taxon>
        <taxon>Negativicutes</taxon>
        <taxon>Veillonellales</taxon>
        <taxon>Veillonellaceae</taxon>
        <taxon>Megasphaera</taxon>
    </lineage>
</organism>
<evidence type="ECO:0000313" key="1">
    <source>
        <dbReference type="EMBL" id="EFD94750.1"/>
    </source>
</evidence>
<dbReference type="Gene3D" id="3.40.630.10">
    <property type="entry name" value="Zn peptidases"/>
    <property type="match status" value="1"/>
</dbReference>
<dbReference type="SUPFAM" id="SSF55031">
    <property type="entry name" value="Bacterial exopeptidase dimerisation domain"/>
    <property type="match status" value="1"/>
</dbReference>
<gene>
    <name evidence="1" type="ORF">HMPREF0889_1489</name>
    <name evidence="2" type="ORF">HMPREF1039_0917</name>
</gene>
<dbReference type="InterPro" id="IPR036264">
    <property type="entry name" value="Bact_exopeptidase_dim_dom"/>
</dbReference>
<name>D3LSW6_9FIRM</name>
<dbReference type="EMBL" id="AFIJ01000038">
    <property type="protein sequence ID" value="EGL39364.1"/>
    <property type="molecule type" value="Genomic_DNA"/>
</dbReference>
<reference evidence="2 4" key="3">
    <citation type="submission" date="2011-04" db="EMBL/GenBank/DDBJ databases">
        <authorList>
            <person name="Harkins D.M."/>
            <person name="Madupu R."/>
            <person name="Durkin A.S."/>
            <person name="Torralba M."/>
            <person name="Methe B."/>
            <person name="Sutton G.G."/>
            <person name="Nelson K.E."/>
        </authorList>
    </citation>
    <scope>NUCLEOTIDE SEQUENCE [LARGE SCALE GENOMIC DNA]</scope>
    <source>
        <strain evidence="2 4">UPII 199-6</strain>
    </source>
</reference>